<evidence type="ECO:0000256" key="7">
    <source>
        <dbReference type="ARBA" id="ARBA00022737"/>
    </source>
</evidence>
<dbReference type="SUPFAM" id="SSF51045">
    <property type="entry name" value="WW domain"/>
    <property type="match status" value="1"/>
</dbReference>
<evidence type="ECO:0000256" key="12">
    <source>
        <dbReference type="ARBA" id="ARBA00023242"/>
    </source>
</evidence>
<evidence type="ECO:0000256" key="3">
    <source>
        <dbReference type="ARBA" id="ARBA00021117"/>
    </source>
</evidence>
<dbReference type="InterPro" id="IPR036020">
    <property type="entry name" value="WW_dom_sf"/>
</dbReference>
<evidence type="ECO:0000256" key="6">
    <source>
        <dbReference type="ARBA" id="ARBA00022664"/>
    </source>
</evidence>
<dbReference type="GO" id="GO:0005737">
    <property type="term" value="C:cytoplasm"/>
    <property type="evidence" value="ECO:0007669"/>
    <property type="project" value="TreeGrafter"/>
</dbReference>
<keyword evidence="7" id="KW-0677">Repeat</keyword>
<comment type="subcellular location">
    <subcellularLocation>
        <location evidence="2">Cytoplasmic granule</location>
    </subcellularLocation>
    <subcellularLocation>
        <location evidence="1">Nucleus speckle</location>
    </subcellularLocation>
</comment>
<accession>A0A4Y1RRR3</accession>
<gene>
    <name evidence="17" type="ORF">Prudu_018807</name>
</gene>
<feature type="region of interest" description="Disordered" evidence="15">
    <location>
        <begin position="243"/>
        <end position="268"/>
    </location>
</feature>
<feature type="compositionally biased region" description="Basic and acidic residues" evidence="15">
    <location>
        <begin position="215"/>
        <end position="226"/>
    </location>
</feature>
<evidence type="ECO:0000256" key="5">
    <source>
        <dbReference type="ARBA" id="ARBA00022588"/>
    </source>
</evidence>
<keyword evidence="8" id="KW-0391">Immunity</keyword>
<dbReference type="EMBL" id="AP019303">
    <property type="protein sequence ID" value="BBH07009.1"/>
    <property type="molecule type" value="Genomic_DNA"/>
</dbReference>
<evidence type="ECO:0000313" key="17">
    <source>
        <dbReference type="EMBL" id="BBH07009.1"/>
    </source>
</evidence>
<proteinExistence type="predicted"/>
<dbReference type="GO" id="GO:0045087">
    <property type="term" value="P:innate immune response"/>
    <property type="evidence" value="ECO:0007669"/>
    <property type="project" value="UniProtKB-KW"/>
</dbReference>
<keyword evidence="5" id="KW-0399">Innate immunity</keyword>
<evidence type="ECO:0000256" key="1">
    <source>
        <dbReference type="ARBA" id="ARBA00004324"/>
    </source>
</evidence>
<dbReference type="PROSITE" id="PS01159">
    <property type="entry name" value="WW_DOMAIN_1"/>
    <property type="match status" value="1"/>
</dbReference>
<evidence type="ECO:0000256" key="11">
    <source>
        <dbReference type="ARBA" id="ARBA00023187"/>
    </source>
</evidence>
<evidence type="ECO:0000259" key="16">
    <source>
        <dbReference type="PROSITE" id="PS50020"/>
    </source>
</evidence>
<dbReference type="GO" id="GO:0000380">
    <property type="term" value="P:alternative mRNA splicing, via spliceosome"/>
    <property type="evidence" value="ECO:0007669"/>
    <property type="project" value="TreeGrafter"/>
</dbReference>
<comment type="subunit">
    <text evidence="14">Interacts with POU3F2/Brn-2, ATXN1, TXNL4A, HTT and AR. Interaction with ATXN1 correlates positively with the length of the polyglutamine tract. Interacts with RNA polymerase II large subunit in a phosphorylation-dependent manner. Forms a ternary complex with ATXN1 mutant and phosphorylated RNA polymerase II. Interacts (via C-terminus) with TXNL4A and CD2BP2. Interacts (via WW domain) with ATN1 and SF3B1, and may interact with additional splice factors. Interacts (via WW domain) with WBP11; Leading to reduce interaction between PQBP1 and TXNL4A. Interacts with CAPRIN1. Interacts with DDX1. Interacts with SFPQ. Interacts with KHSRP.</text>
</comment>
<dbReference type="InterPro" id="IPR001202">
    <property type="entry name" value="WW_dom"/>
</dbReference>
<evidence type="ECO:0000256" key="13">
    <source>
        <dbReference type="ARBA" id="ARBA00042167"/>
    </source>
</evidence>
<keyword evidence="12" id="KW-0539">Nucleus</keyword>
<dbReference type="PROSITE" id="PS50020">
    <property type="entry name" value="WW_DOMAIN_2"/>
    <property type="match status" value="1"/>
</dbReference>
<dbReference type="GO" id="GO:0043021">
    <property type="term" value="F:ribonucleoprotein complex binding"/>
    <property type="evidence" value="ECO:0007669"/>
    <property type="project" value="TreeGrafter"/>
</dbReference>
<evidence type="ECO:0000256" key="14">
    <source>
        <dbReference type="ARBA" id="ARBA00046362"/>
    </source>
</evidence>
<dbReference type="CDD" id="cd00201">
    <property type="entry name" value="WW"/>
    <property type="match status" value="1"/>
</dbReference>
<evidence type="ECO:0000256" key="8">
    <source>
        <dbReference type="ARBA" id="ARBA00022859"/>
    </source>
</evidence>
<dbReference type="PANTHER" id="PTHR21737:SF3">
    <property type="entry name" value="POLYGLUTAMINE-BINDING PROTEIN 1"/>
    <property type="match status" value="1"/>
</dbReference>
<dbReference type="AlphaFoldDB" id="A0A4Y1RRR3"/>
<dbReference type="SMART" id="SM00456">
    <property type="entry name" value="WW"/>
    <property type="match status" value="1"/>
</dbReference>
<keyword evidence="10" id="KW-0804">Transcription</keyword>
<feature type="domain" description="WW" evidence="16">
    <location>
        <begin position="264"/>
        <end position="298"/>
    </location>
</feature>
<dbReference type="PANTHER" id="PTHR21737">
    <property type="entry name" value="POLYGLUTAMINE BINDING PROTEIN 1/MARVEL MEMBRANE-ASSOCIATING DOMAIN CONTAINING 3"/>
    <property type="match status" value="1"/>
</dbReference>
<reference evidence="17" key="1">
    <citation type="journal article" date="2019" name="Science">
        <title>Mutation of a bHLH transcription factor allowed almond domestication.</title>
        <authorList>
            <person name="Sanchez-Perez R."/>
            <person name="Pavan S."/>
            <person name="Mazzeo R."/>
            <person name="Moldovan C."/>
            <person name="Aiese Cigliano R."/>
            <person name="Del Cueto J."/>
            <person name="Ricciardi F."/>
            <person name="Lotti C."/>
            <person name="Ricciardi L."/>
            <person name="Dicenta F."/>
            <person name="Lopez-Marques R.L."/>
            <person name="Lindberg Moller B."/>
        </authorList>
    </citation>
    <scope>NUCLEOTIDE SEQUENCE</scope>
</reference>
<name>A0A4Y1RRR3_PRUDU</name>
<keyword evidence="4" id="KW-0597">Phosphoprotein</keyword>
<evidence type="ECO:0000256" key="9">
    <source>
        <dbReference type="ARBA" id="ARBA00023015"/>
    </source>
</evidence>
<dbReference type="GO" id="GO:0016607">
    <property type="term" value="C:nuclear speck"/>
    <property type="evidence" value="ECO:0007669"/>
    <property type="project" value="UniProtKB-SubCell"/>
</dbReference>
<feature type="compositionally biased region" description="Low complexity" evidence="15">
    <location>
        <begin position="248"/>
        <end position="257"/>
    </location>
</feature>
<evidence type="ECO:0000256" key="4">
    <source>
        <dbReference type="ARBA" id="ARBA00022553"/>
    </source>
</evidence>
<organism evidence="17">
    <name type="scientific">Prunus dulcis</name>
    <name type="common">Almond</name>
    <name type="synonym">Amygdalus dulcis</name>
    <dbReference type="NCBI Taxonomy" id="3755"/>
    <lineage>
        <taxon>Eukaryota</taxon>
        <taxon>Viridiplantae</taxon>
        <taxon>Streptophyta</taxon>
        <taxon>Embryophyta</taxon>
        <taxon>Tracheophyta</taxon>
        <taxon>Spermatophyta</taxon>
        <taxon>Magnoliopsida</taxon>
        <taxon>eudicotyledons</taxon>
        <taxon>Gunneridae</taxon>
        <taxon>Pentapetalae</taxon>
        <taxon>rosids</taxon>
        <taxon>fabids</taxon>
        <taxon>Rosales</taxon>
        <taxon>Rosaceae</taxon>
        <taxon>Amygdaloideae</taxon>
        <taxon>Amygdaleae</taxon>
        <taxon>Prunus</taxon>
    </lineage>
</organism>
<feature type="region of interest" description="Disordered" evidence="15">
    <location>
        <begin position="199"/>
        <end position="226"/>
    </location>
</feature>
<keyword evidence="6" id="KW-0507">mRNA processing</keyword>
<protein>
    <recommendedName>
        <fullName evidence="3">Polyglutamine-binding protein 1</fullName>
    </recommendedName>
    <alternativeName>
        <fullName evidence="13">Polyglutamine tract-binding protein 1</fullName>
    </alternativeName>
</protein>
<evidence type="ECO:0000256" key="15">
    <source>
        <dbReference type="SAM" id="MobiDB-lite"/>
    </source>
</evidence>
<evidence type="ECO:0000256" key="10">
    <source>
        <dbReference type="ARBA" id="ARBA00023163"/>
    </source>
</evidence>
<sequence>MWSLQPHQGFFYPHMMSSQAQYSNFTTTAPQSFHQTLTHPHDGSSQNADITQEANSSIHNASDIHLVMKSTTSHILMVLSLHPPEAPDYMLKMLPKLKLLRKMWCCMNKEARGVDESSKDNVDVFSECLDPSALKVLCILLIGAATGASTEDDHGTSSSNGFKTWKSTLAGEGNIEIGNGYGVPGGGAYYSAPGPNVTTPRNLGVGNSEMGQKNFESDNEQKSPAKELPEYLKQKLRNRGILKDDSSKSNLKLKSSSTQQTEYGKLPPGWVEAKDPASGVLYYYNEVSGKSQWEKPAETSFVTPLPSPVSLPKDWVEALDETTGPPTSVGAAKIG</sequence>
<keyword evidence="11" id="KW-0508">mRNA splicing</keyword>
<keyword evidence="9" id="KW-0805">Transcription regulation</keyword>
<dbReference type="Pfam" id="PF00397">
    <property type="entry name" value="WW"/>
    <property type="match status" value="1"/>
</dbReference>
<evidence type="ECO:0000256" key="2">
    <source>
        <dbReference type="ARBA" id="ARBA00004463"/>
    </source>
</evidence>
<dbReference type="Gene3D" id="2.20.70.10">
    <property type="match status" value="1"/>
</dbReference>